<evidence type="ECO:0000259" key="1">
    <source>
        <dbReference type="PROSITE" id="PS51819"/>
    </source>
</evidence>
<dbReference type="PANTHER" id="PTHR33993">
    <property type="entry name" value="GLYOXALASE-RELATED"/>
    <property type="match status" value="1"/>
</dbReference>
<dbReference type="Pfam" id="PF18029">
    <property type="entry name" value="Glyoxalase_6"/>
    <property type="match status" value="1"/>
</dbReference>
<protein>
    <submittedName>
        <fullName evidence="2">VOC family protein</fullName>
    </submittedName>
</protein>
<keyword evidence="3" id="KW-1185">Reference proteome</keyword>
<dbReference type="EMBL" id="JAQQXR010000007">
    <property type="protein sequence ID" value="MDC8759546.1"/>
    <property type="molecule type" value="Genomic_DNA"/>
</dbReference>
<gene>
    <name evidence="2" type="ORF">OIK44_18340</name>
</gene>
<name>A0ABT5K465_9BURK</name>
<dbReference type="Gene3D" id="3.10.180.10">
    <property type="entry name" value="2,3-Dihydroxybiphenyl 1,2-Dioxygenase, domain 1"/>
    <property type="match status" value="1"/>
</dbReference>
<reference evidence="2 3" key="1">
    <citation type="submission" date="2022-10" db="EMBL/GenBank/DDBJ databases">
        <title>Janthinobacterium sp. hw3 Genome sequencing.</title>
        <authorList>
            <person name="Park S."/>
        </authorList>
    </citation>
    <scope>NUCLEOTIDE SEQUENCE [LARGE SCALE GENOMIC DNA]</scope>
    <source>
        <strain evidence="3">hw3</strain>
    </source>
</reference>
<dbReference type="SUPFAM" id="SSF54593">
    <property type="entry name" value="Glyoxalase/Bleomycin resistance protein/Dihydroxybiphenyl dioxygenase"/>
    <property type="match status" value="1"/>
</dbReference>
<comment type="caution">
    <text evidence="2">The sequence shown here is derived from an EMBL/GenBank/DDBJ whole genome shotgun (WGS) entry which is preliminary data.</text>
</comment>
<dbReference type="RefSeq" id="WP_273672771.1">
    <property type="nucleotide sequence ID" value="NZ_JAQQXR010000007.1"/>
</dbReference>
<evidence type="ECO:0000313" key="2">
    <source>
        <dbReference type="EMBL" id="MDC8759546.1"/>
    </source>
</evidence>
<organism evidence="2 3">
    <name type="scientific">Janthinobacterium fluminis</name>
    <dbReference type="NCBI Taxonomy" id="2987524"/>
    <lineage>
        <taxon>Bacteria</taxon>
        <taxon>Pseudomonadati</taxon>
        <taxon>Pseudomonadota</taxon>
        <taxon>Betaproteobacteria</taxon>
        <taxon>Burkholderiales</taxon>
        <taxon>Oxalobacteraceae</taxon>
        <taxon>Janthinobacterium</taxon>
    </lineage>
</organism>
<dbReference type="InterPro" id="IPR029068">
    <property type="entry name" value="Glyas_Bleomycin-R_OHBP_Dase"/>
</dbReference>
<dbReference type="Proteomes" id="UP001221208">
    <property type="component" value="Unassembled WGS sequence"/>
</dbReference>
<dbReference type="InterPro" id="IPR037523">
    <property type="entry name" value="VOC_core"/>
</dbReference>
<evidence type="ECO:0000313" key="3">
    <source>
        <dbReference type="Proteomes" id="UP001221208"/>
    </source>
</evidence>
<dbReference type="InterPro" id="IPR041581">
    <property type="entry name" value="Glyoxalase_6"/>
</dbReference>
<proteinExistence type="predicted"/>
<dbReference type="PROSITE" id="PS51819">
    <property type="entry name" value="VOC"/>
    <property type="match status" value="1"/>
</dbReference>
<sequence>MAKVLGVGGIFFKSKDPNGLLAWYQQHLGLPRESSDYANFFPKMMPQGGCTVFSPFEDATTYFSPSESGFMFNLVVDDLDGALRQVRLAGAELVGKIASYEYGRFGWFLDPDGNKVELWEPSASE</sequence>
<feature type="domain" description="VOC" evidence="1">
    <location>
        <begin position="6"/>
        <end position="121"/>
    </location>
</feature>
<accession>A0ABT5K465</accession>
<dbReference type="InterPro" id="IPR052164">
    <property type="entry name" value="Anthracycline_SecMetBiosynth"/>
</dbReference>
<dbReference type="PANTHER" id="PTHR33993:SF5">
    <property type="entry name" value="GLYOXALASE"/>
    <property type="match status" value="1"/>
</dbReference>